<dbReference type="OrthoDB" id="2769928at2"/>
<dbReference type="GO" id="GO:0030638">
    <property type="term" value="P:polyketide metabolic process"/>
    <property type="evidence" value="ECO:0007669"/>
    <property type="project" value="InterPro"/>
</dbReference>
<keyword evidence="2" id="KW-1185">Reference proteome</keyword>
<name>A0A497ZAA1_9RHOB</name>
<dbReference type="EMBL" id="RCCT01000004">
    <property type="protein sequence ID" value="RLK03475.1"/>
    <property type="molecule type" value="Genomic_DNA"/>
</dbReference>
<evidence type="ECO:0000313" key="1">
    <source>
        <dbReference type="EMBL" id="RLK03475.1"/>
    </source>
</evidence>
<evidence type="ECO:0000313" key="2">
    <source>
        <dbReference type="Proteomes" id="UP000271700"/>
    </source>
</evidence>
<dbReference type="Pfam" id="PF07366">
    <property type="entry name" value="SnoaL"/>
    <property type="match status" value="1"/>
</dbReference>
<accession>A0A497ZAA1</accession>
<dbReference type="InterPro" id="IPR009959">
    <property type="entry name" value="Cyclase_SnoaL-like"/>
</dbReference>
<comment type="caution">
    <text evidence="1">The sequence shown here is derived from an EMBL/GenBank/DDBJ whole genome shotgun (WGS) entry which is preliminary data.</text>
</comment>
<gene>
    <name evidence="1" type="ORF">CLV75_2845</name>
</gene>
<dbReference type="STRING" id="981384.GCA_000192475_00787"/>
<dbReference type="Proteomes" id="UP000271700">
    <property type="component" value="Unassembled WGS sequence"/>
</dbReference>
<protein>
    <submittedName>
        <fullName evidence="1">SnoaL-like polyketide cyclase</fullName>
    </submittedName>
</protein>
<dbReference type="InterPro" id="IPR032710">
    <property type="entry name" value="NTF2-like_dom_sf"/>
</dbReference>
<sequence length="383" mass="43013">MTRFMPDRSKSHHPAAALSRAHMPTSYDISLIDYTKDGAHRIPPYLGPSQSLAGFDPEYRNIVDYIVRITYRIWETEAREVEYIEACYSDDSLVYDDYGLQHGNAKIVGDTHHTTGAFPDIILNAEEVIWAGDDSVGFHTSHLTRIKGKNTGPSKYGDPTEAEVDVMVIANCVALGNDIFLEHVLYNTSAMLKQLGLDLWEEADRLAADPFPGWPRSAETWADLRAGVRPERPLSLGEPVEGFDPDAFSRAIHNNIWNGDGSVLDESYAADLPFEGTTDRKFSGRDAYRDHVGELRAAFPDLKHQVDEVYWMGNDADGFLISTRWSADATHSGGMLYRDPTGQTCQIWGITQQRVKDGIVEQEWQLFNELDLMIQIAKARRDG</sequence>
<dbReference type="Gene3D" id="3.10.450.50">
    <property type="match status" value="2"/>
</dbReference>
<proteinExistence type="predicted"/>
<organism evidence="1 2">
    <name type="scientific">Ruegeria conchae</name>
    <dbReference type="NCBI Taxonomy" id="981384"/>
    <lineage>
        <taxon>Bacteria</taxon>
        <taxon>Pseudomonadati</taxon>
        <taxon>Pseudomonadota</taxon>
        <taxon>Alphaproteobacteria</taxon>
        <taxon>Rhodobacterales</taxon>
        <taxon>Roseobacteraceae</taxon>
        <taxon>Ruegeria</taxon>
    </lineage>
</organism>
<dbReference type="AlphaFoldDB" id="A0A497ZAA1"/>
<reference evidence="1 2" key="1">
    <citation type="submission" date="2018-10" db="EMBL/GenBank/DDBJ databases">
        <title>Genomic Encyclopedia of Archaeal and Bacterial Type Strains, Phase II (KMG-II): from individual species to whole genera.</title>
        <authorList>
            <person name="Goeker M."/>
        </authorList>
    </citation>
    <scope>NUCLEOTIDE SEQUENCE [LARGE SCALE GENOMIC DNA]</scope>
    <source>
        <strain evidence="1 2">DSM 29317</strain>
    </source>
</reference>
<dbReference type="RefSeq" id="WP_010443169.1">
    <property type="nucleotide sequence ID" value="NZ_AEYW01000022.1"/>
</dbReference>
<dbReference type="SUPFAM" id="SSF54427">
    <property type="entry name" value="NTF2-like"/>
    <property type="match status" value="2"/>
</dbReference>